<dbReference type="EC" id="2.7.7.7" evidence="1"/>
<protein>
    <recommendedName>
        <fullName evidence="1">DNA-directed DNA polymerase</fullName>
        <ecNumber evidence="1">2.7.7.7</ecNumber>
    </recommendedName>
</protein>
<dbReference type="PANTHER" id="PTHR34388:SF1">
    <property type="entry name" value="DNA POLYMERASE III SUBUNIT DELTA"/>
    <property type="match status" value="1"/>
</dbReference>
<keyword evidence="3" id="KW-0548">Nucleotidyltransferase</keyword>
<dbReference type="InterPro" id="IPR008921">
    <property type="entry name" value="DNA_pol3_clamp-load_cplx_C"/>
</dbReference>
<sequence>MTSKKIKNRILVAGSQSFIDDKLRELVKDVDQDSVRYFYGDDLNIEEFFEYISSIPLFYEQNIAVLKHAEDLKEKSKSEILEGLSKIEGNVVILVFLDEKPGEENYKKFKESFNIIIEPKRSFNAQMIQQYFKDEGLIVGIDTAKYIFEMCNKDPMILKNELEKIKIFYNYEKPRSDEEIISLVSFSRSESIYQFIKYFFSKDLNKTLAIFKVIVDDGESVERIFYELSRHIISLSFYIISPSLVTEYTYTIHNYKDYINRWSKDEVAELVELIAEIDLFLKTGRETYLSGLYRIIYTLLKKD</sequence>
<dbReference type="Gene3D" id="3.40.50.300">
    <property type="entry name" value="P-loop containing nucleotide triphosphate hydrolases"/>
    <property type="match status" value="1"/>
</dbReference>
<evidence type="ECO:0000256" key="4">
    <source>
        <dbReference type="ARBA" id="ARBA00022705"/>
    </source>
</evidence>
<evidence type="ECO:0000313" key="9">
    <source>
        <dbReference type="Proteomes" id="UP000242881"/>
    </source>
</evidence>
<dbReference type="GO" id="GO:0003887">
    <property type="term" value="F:DNA-directed DNA polymerase activity"/>
    <property type="evidence" value="ECO:0007669"/>
    <property type="project" value="UniProtKB-KW"/>
</dbReference>
<reference evidence="8 9" key="1">
    <citation type="submission" date="2018-01" db="EMBL/GenBank/DDBJ databases">
        <title>Metagenomic assembled genomes from two thermal pools in the Uzon Caldera, Kamchatka, Russia.</title>
        <authorList>
            <person name="Wilkins L."/>
            <person name="Ettinger C."/>
        </authorList>
    </citation>
    <scope>NUCLEOTIDE SEQUENCE [LARGE SCALE GENOMIC DNA]</scope>
    <source>
        <strain evidence="8">ZAV-05</strain>
    </source>
</reference>
<keyword evidence="2" id="KW-0808">Transferase</keyword>
<accession>A0A2J6WL21</accession>
<keyword evidence="4" id="KW-0235">DNA replication</keyword>
<evidence type="ECO:0000256" key="3">
    <source>
        <dbReference type="ARBA" id="ARBA00022695"/>
    </source>
</evidence>
<dbReference type="GO" id="GO:0009360">
    <property type="term" value="C:DNA polymerase III complex"/>
    <property type="evidence" value="ECO:0007669"/>
    <property type="project" value="TreeGrafter"/>
</dbReference>
<evidence type="ECO:0000256" key="7">
    <source>
        <dbReference type="ARBA" id="ARBA00049244"/>
    </source>
</evidence>
<evidence type="ECO:0000256" key="5">
    <source>
        <dbReference type="ARBA" id="ARBA00022932"/>
    </source>
</evidence>
<evidence type="ECO:0000256" key="6">
    <source>
        <dbReference type="ARBA" id="ARBA00034754"/>
    </source>
</evidence>
<evidence type="ECO:0000256" key="2">
    <source>
        <dbReference type="ARBA" id="ARBA00022679"/>
    </source>
</evidence>
<dbReference type="Proteomes" id="UP000242881">
    <property type="component" value="Unassembled WGS sequence"/>
</dbReference>
<comment type="similarity">
    <text evidence="6">Belongs to the DNA polymerase HolA subunit family.</text>
</comment>
<name>A0A2J6WL21_9BACT</name>
<comment type="catalytic activity">
    <reaction evidence="7">
        <text>DNA(n) + a 2'-deoxyribonucleoside 5'-triphosphate = DNA(n+1) + diphosphate</text>
        <dbReference type="Rhea" id="RHEA:22508"/>
        <dbReference type="Rhea" id="RHEA-COMP:17339"/>
        <dbReference type="Rhea" id="RHEA-COMP:17340"/>
        <dbReference type="ChEBI" id="CHEBI:33019"/>
        <dbReference type="ChEBI" id="CHEBI:61560"/>
        <dbReference type="ChEBI" id="CHEBI:173112"/>
        <dbReference type="EC" id="2.7.7.7"/>
    </reaction>
</comment>
<comment type="caution">
    <text evidence="8">The sequence shown here is derived from an EMBL/GenBank/DDBJ whole genome shotgun (WGS) entry which is preliminary data.</text>
</comment>
<keyword evidence="5" id="KW-0239">DNA-directed DNA polymerase</keyword>
<proteinExistence type="inferred from homology"/>
<dbReference type="Gene3D" id="1.10.8.60">
    <property type="match status" value="1"/>
</dbReference>
<dbReference type="NCBIfam" id="TIGR01128">
    <property type="entry name" value="holA"/>
    <property type="match status" value="1"/>
</dbReference>
<organism evidence="8 9">
    <name type="scientific">Calditerrivibrio nitroreducens</name>
    <dbReference type="NCBI Taxonomy" id="477976"/>
    <lineage>
        <taxon>Bacteria</taxon>
        <taxon>Pseudomonadati</taxon>
        <taxon>Deferribacterota</taxon>
        <taxon>Deferribacteres</taxon>
        <taxon>Deferribacterales</taxon>
        <taxon>Calditerrivibrionaceae</taxon>
    </lineage>
</organism>
<dbReference type="GO" id="GO:0003677">
    <property type="term" value="F:DNA binding"/>
    <property type="evidence" value="ECO:0007669"/>
    <property type="project" value="InterPro"/>
</dbReference>
<dbReference type="PANTHER" id="PTHR34388">
    <property type="entry name" value="DNA POLYMERASE III SUBUNIT DELTA"/>
    <property type="match status" value="1"/>
</dbReference>
<dbReference type="InterPro" id="IPR027417">
    <property type="entry name" value="P-loop_NTPase"/>
</dbReference>
<dbReference type="InterPro" id="IPR005790">
    <property type="entry name" value="DNA_polIII_delta"/>
</dbReference>
<gene>
    <name evidence="8" type="ORF">C0187_04585</name>
</gene>
<dbReference type="AlphaFoldDB" id="A0A2J6WL21"/>
<dbReference type="Gene3D" id="1.20.272.10">
    <property type="match status" value="1"/>
</dbReference>
<dbReference type="EMBL" id="PNIN01000046">
    <property type="protein sequence ID" value="PMP71096.1"/>
    <property type="molecule type" value="Genomic_DNA"/>
</dbReference>
<dbReference type="GO" id="GO:0006261">
    <property type="term" value="P:DNA-templated DNA replication"/>
    <property type="evidence" value="ECO:0007669"/>
    <property type="project" value="TreeGrafter"/>
</dbReference>
<evidence type="ECO:0000256" key="1">
    <source>
        <dbReference type="ARBA" id="ARBA00012417"/>
    </source>
</evidence>
<dbReference type="SUPFAM" id="SSF48019">
    <property type="entry name" value="post-AAA+ oligomerization domain-like"/>
    <property type="match status" value="1"/>
</dbReference>
<evidence type="ECO:0000313" key="8">
    <source>
        <dbReference type="EMBL" id="PMP71096.1"/>
    </source>
</evidence>